<keyword evidence="3" id="KW-1185">Reference proteome</keyword>
<dbReference type="InParanoid" id="A0A4S2MXH0"/>
<protein>
    <submittedName>
        <fullName evidence="2">Uncharacterized protein</fullName>
    </submittedName>
</protein>
<evidence type="ECO:0000256" key="1">
    <source>
        <dbReference type="SAM" id="MobiDB-lite"/>
    </source>
</evidence>
<organism evidence="2 3">
    <name type="scientific">Ascodesmis nigricans</name>
    <dbReference type="NCBI Taxonomy" id="341454"/>
    <lineage>
        <taxon>Eukaryota</taxon>
        <taxon>Fungi</taxon>
        <taxon>Dikarya</taxon>
        <taxon>Ascomycota</taxon>
        <taxon>Pezizomycotina</taxon>
        <taxon>Pezizomycetes</taxon>
        <taxon>Pezizales</taxon>
        <taxon>Ascodesmidaceae</taxon>
        <taxon>Ascodesmis</taxon>
    </lineage>
</organism>
<feature type="compositionally biased region" description="Basic residues" evidence="1">
    <location>
        <begin position="106"/>
        <end position="127"/>
    </location>
</feature>
<evidence type="ECO:0000313" key="3">
    <source>
        <dbReference type="Proteomes" id="UP000298138"/>
    </source>
</evidence>
<sequence length="127" mass="14429">MSTPPSPSRQLPTILITGTSIHNVPTPLPNSQRTPTKISKNRSGIYTTRTTTILQSIYTTQPLNPKRKKKKKNTLEKTHGYAAIPHPPSSDDEQNQPTPEEETNKKLNKKELKKNKTANHRTYYKKL</sequence>
<gene>
    <name evidence="2" type="ORF">EX30DRAFT_272035</name>
</gene>
<evidence type="ECO:0000313" key="2">
    <source>
        <dbReference type="EMBL" id="TGZ81284.1"/>
    </source>
</evidence>
<accession>A0A4S2MXH0</accession>
<feature type="region of interest" description="Disordered" evidence="1">
    <location>
        <begin position="1"/>
        <end position="127"/>
    </location>
</feature>
<proteinExistence type="predicted"/>
<reference evidence="2 3" key="1">
    <citation type="submission" date="2019-04" db="EMBL/GenBank/DDBJ databases">
        <title>Comparative genomics and transcriptomics to analyze fruiting body development in filamentous ascomycetes.</title>
        <authorList>
            <consortium name="DOE Joint Genome Institute"/>
            <person name="Lutkenhaus R."/>
            <person name="Traeger S."/>
            <person name="Breuer J."/>
            <person name="Kuo A."/>
            <person name="Lipzen A."/>
            <person name="Pangilinan J."/>
            <person name="Dilworth D."/>
            <person name="Sandor L."/>
            <person name="Poggeler S."/>
            <person name="Barry K."/>
            <person name="Grigoriev I.V."/>
            <person name="Nowrousian M."/>
        </authorList>
    </citation>
    <scope>NUCLEOTIDE SEQUENCE [LARGE SCALE GENOMIC DNA]</scope>
    <source>
        <strain evidence="2 3">CBS 389.68</strain>
    </source>
</reference>
<feature type="compositionally biased region" description="Polar residues" evidence="1">
    <location>
        <begin position="8"/>
        <end position="63"/>
    </location>
</feature>
<dbReference type="EMBL" id="ML220120">
    <property type="protein sequence ID" value="TGZ81284.1"/>
    <property type="molecule type" value="Genomic_DNA"/>
</dbReference>
<dbReference type="AlphaFoldDB" id="A0A4S2MXH0"/>
<name>A0A4S2MXH0_9PEZI</name>
<dbReference type="Proteomes" id="UP000298138">
    <property type="component" value="Unassembled WGS sequence"/>
</dbReference>